<accession>A0A1T4WQ82</accession>
<keyword evidence="2" id="KW-1185">Reference proteome</keyword>
<proteinExistence type="predicted"/>
<reference evidence="2" key="1">
    <citation type="submission" date="2017-02" db="EMBL/GenBank/DDBJ databases">
        <authorList>
            <person name="Varghese N."/>
            <person name="Submissions S."/>
        </authorList>
    </citation>
    <scope>NUCLEOTIDE SEQUENCE [LARGE SCALE GENOMIC DNA]</scope>
    <source>
        <strain evidence="2">USBA 833</strain>
    </source>
</reference>
<evidence type="ECO:0008006" key="3">
    <source>
        <dbReference type="Google" id="ProtNLM"/>
    </source>
</evidence>
<dbReference type="STRING" id="1147123.SAMN05443428_10326"/>
<sequence length="204" mass="24147">MILLKPITKEEFYSIKKLSINHEEIEDCFKKYTHGFLDVYDHCLTPEEADKLINSFGEHNLKYEDRFVEFMQAVYKMNKIQPVVVEFHMNGLSNIELVNILSCLDYKDKLLFIDQIRYLNGDSNMFLVEDEEIITLLTKLSTRELIFSIFHFIRVPVSVCGNFDLSFPMFFAGSDGLYLYKDMARECSLHIRDIKIMEDKYEME</sequence>
<dbReference type="Proteomes" id="UP000190105">
    <property type="component" value="Unassembled WGS sequence"/>
</dbReference>
<evidence type="ECO:0000313" key="2">
    <source>
        <dbReference type="Proteomes" id="UP000190105"/>
    </source>
</evidence>
<protein>
    <recommendedName>
        <fullName evidence="3">DUF3885 domain-containing protein</fullName>
    </recommendedName>
</protein>
<organism evidence="1 2">
    <name type="scientific">Caloramator quimbayensis</name>
    <dbReference type="NCBI Taxonomy" id="1147123"/>
    <lineage>
        <taxon>Bacteria</taxon>
        <taxon>Bacillati</taxon>
        <taxon>Bacillota</taxon>
        <taxon>Clostridia</taxon>
        <taxon>Eubacteriales</taxon>
        <taxon>Clostridiaceae</taxon>
        <taxon>Caloramator</taxon>
    </lineage>
</organism>
<evidence type="ECO:0000313" key="1">
    <source>
        <dbReference type="EMBL" id="SKA79267.1"/>
    </source>
</evidence>
<dbReference type="AlphaFoldDB" id="A0A1T4WQ82"/>
<dbReference type="EMBL" id="FUYH01000003">
    <property type="protein sequence ID" value="SKA79267.1"/>
    <property type="molecule type" value="Genomic_DNA"/>
</dbReference>
<gene>
    <name evidence="1" type="ORF">SAMN05443428_10326</name>
</gene>
<name>A0A1T4WQ82_9CLOT</name>